<evidence type="ECO:0000256" key="8">
    <source>
        <dbReference type="ARBA" id="ARBA00048628"/>
    </source>
</evidence>
<dbReference type="KEGG" id="aell:AELL_0369"/>
<dbReference type="GO" id="GO:0009086">
    <property type="term" value="P:methionine biosynthetic process"/>
    <property type="evidence" value="ECO:0007669"/>
    <property type="project" value="TreeGrafter"/>
</dbReference>
<dbReference type="Proteomes" id="UP000262582">
    <property type="component" value="Chromosome"/>
</dbReference>
<dbReference type="Pfam" id="PF02219">
    <property type="entry name" value="MTHFR"/>
    <property type="match status" value="1"/>
</dbReference>
<evidence type="ECO:0000256" key="2">
    <source>
        <dbReference type="ARBA" id="ARBA00004777"/>
    </source>
</evidence>
<dbReference type="PANTHER" id="PTHR45754:SF3">
    <property type="entry name" value="METHYLENETETRAHYDROFOLATE REDUCTASE (NADPH)"/>
    <property type="match status" value="1"/>
</dbReference>
<dbReference type="AlphaFoldDB" id="A0A347U5D3"/>
<comment type="pathway">
    <text evidence="2 9">One-carbon metabolism; tetrahydrofolate interconversion.</text>
</comment>
<dbReference type="OrthoDB" id="9803687at2"/>
<dbReference type="InterPro" id="IPR029041">
    <property type="entry name" value="FAD-linked_oxidoreductase-like"/>
</dbReference>
<comment type="cofactor">
    <cofactor evidence="1 9">
        <name>FAD</name>
        <dbReference type="ChEBI" id="CHEBI:57692"/>
    </cofactor>
</comment>
<organism evidence="11 13">
    <name type="scientific">Arcobacter ellisii</name>
    <dbReference type="NCBI Taxonomy" id="913109"/>
    <lineage>
        <taxon>Bacteria</taxon>
        <taxon>Pseudomonadati</taxon>
        <taxon>Campylobacterota</taxon>
        <taxon>Epsilonproteobacteria</taxon>
        <taxon>Campylobacterales</taxon>
        <taxon>Arcobacteraceae</taxon>
        <taxon>Arcobacter</taxon>
    </lineage>
</organism>
<sequence length="303" mass="34373">MFETLIQKLQEDKYLTLETTPQHEPSMHNIIERIKKFKLQDRVDGFSCTDNPLAKLKYNALFAALKLQMEFNKPVIATMSMRDRNKIALQSDLMGANDFDVRAILALTGDPAKMSDQPHAKGVFEANSLMLLKIIKSFNYGMDMSGHPFKIEPKQIFPFAVTNSYAKNFSSLEKKMHLKIQNGAMGIISQPVFDIENAKKLLESFNIAKEGVEGDKQKAQLIFGIFPVTKLRTALFLSAQVPGIHVPQFWIDALEAAHNISEEEEYKVGMQLSQNLFKELNKLHPKIHLMTANRFDVANEIIS</sequence>
<dbReference type="EMBL" id="NXIG01000002">
    <property type="protein sequence ID" value="RXI32421.1"/>
    <property type="molecule type" value="Genomic_DNA"/>
</dbReference>
<name>A0A347U5D3_9BACT</name>
<evidence type="ECO:0000313" key="13">
    <source>
        <dbReference type="Proteomes" id="UP000290588"/>
    </source>
</evidence>
<dbReference type="InterPro" id="IPR003171">
    <property type="entry name" value="Mehydrof_redctse-like"/>
</dbReference>
<dbReference type="GO" id="GO:0071949">
    <property type="term" value="F:FAD binding"/>
    <property type="evidence" value="ECO:0007669"/>
    <property type="project" value="TreeGrafter"/>
</dbReference>
<evidence type="ECO:0000256" key="4">
    <source>
        <dbReference type="ARBA" id="ARBA00022630"/>
    </source>
</evidence>
<proteinExistence type="inferred from homology"/>
<comment type="pathway">
    <text evidence="7">Amino-acid biosynthesis; L-methionine biosynthesis via de novo pathway.</text>
</comment>
<protein>
    <recommendedName>
        <fullName evidence="9">Methylenetetrahydrofolate reductase</fullName>
    </recommendedName>
</protein>
<evidence type="ECO:0000256" key="9">
    <source>
        <dbReference type="RuleBase" id="RU003862"/>
    </source>
</evidence>
<dbReference type="EMBL" id="CP032097">
    <property type="protein sequence ID" value="AXX94061.1"/>
    <property type="molecule type" value="Genomic_DNA"/>
</dbReference>
<dbReference type="Gene3D" id="3.20.20.220">
    <property type="match status" value="1"/>
</dbReference>
<evidence type="ECO:0000256" key="1">
    <source>
        <dbReference type="ARBA" id="ARBA00001974"/>
    </source>
</evidence>
<comment type="catalytic activity">
    <reaction evidence="8">
        <text>(6S)-5-methyl-5,6,7,8-tetrahydrofolate + NAD(+) = (6R)-5,10-methylene-5,6,7,8-tetrahydrofolate + NADH + H(+)</text>
        <dbReference type="Rhea" id="RHEA:19821"/>
        <dbReference type="ChEBI" id="CHEBI:15378"/>
        <dbReference type="ChEBI" id="CHEBI:15636"/>
        <dbReference type="ChEBI" id="CHEBI:18608"/>
        <dbReference type="ChEBI" id="CHEBI:57540"/>
        <dbReference type="ChEBI" id="CHEBI:57945"/>
        <dbReference type="EC" id="1.5.1.54"/>
    </reaction>
    <physiologicalReaction direction="right-to-left" evidence="8">
        <dbReference type="Rhea" id="RHEA:19823"/>
    </physiologicalReaction>
</comment>
<dbReference type="PANTHER" id="PTHR45754">
    <property type="entry name" value="METHYLENETETRAHYDROFOLATE REDUCTASE"/>
    <property type="match status" value="1"/>
</dbReference>
<evidence type="ECO:0000256" key="7">
    <source>
        <dbReference type="ARBA" id="ARBA00034478"/>
    </source>
</evidence>
<reference evidence="11 13" key="1">
    <citation type="submission" date="2017-09" db="EMBL/GenBank/DDBJ databases">
        <title>Genomics of the genus Arcobacter.</title>
        <authorList>
            <person name="Perez-Cataluna A."/>
            <person name="Figueras M.J."/>
            <person name="Salas-Masso N."/>
        </authorList>
    </citation>
    <scope>NUCLEOTIDE SEQUENCE [LARGE SCALE GENOMIC DNA]</scope>
    <source>
        <strain evidence="11 13">CECT 7837</strain>
    </source>
</reference>
<dbReference type="SUPFAM" id="SSF51730">
    <property type="entry name" value="FAD-linked oxidoreductase"/>
    <property type="match status" value="1"/>
</dbReference>
<keyword evidence="5 9" id="KW-0274">FAD</keyword>
<evidence type="ECO:0000313" key="12">
    <source>
        <dbReference type="Proteomes" id="UP000262582"/>
    </source>
</evidence>
<dbReference type="RefSeq" id="WP_118916307.1">
    <property type="nucleotide sequence ID" value="NZ_CP032097.1"/>
</dbReference>
<evidence type="ECO:0000256" key="6">
    <source>
        <dbReference type="ARBA" id="ARBA00023002"/>
    </source>
</evidence>
<evidence type="ECO:0000256" key="5">
    <source>
        <dbReference type="ARBA" id="ARBA00022827"/>
    </source>
</evidence>
<dbReference type="GO" id="GO:0005829">
    <property type="term" value="C:cytosol"/>
    <property type="evidence" value="ECO:0007669"/>
    <property type="project" value="TreeGrafter"/>
</dbReference>
<keyword evidence="12" id="KW-1185">Reference proteome</keyword>
<evidence type="ECO:0000313" key="10">
    <source>
        <dbReference type="EMBL" id="AXX94061.1"/>
    </source>
</evidence>
<gene>
    <name evidence="10" type="primary">metF</name>
    <name evidence="10" type="ORF">AELL_0369</name>
    <name evidence="11" type="ORF">CP962_02120</name>
</gene>
<dbReference type="GO" id="GO:0035999">
    <property type="term" value="P:tetrahydrofolate interconversion"/>
    <property type="evidence" value="ECO:0007669"/>
    <property type="project" value="UniProtKB-UniPathway"/>
</dbReference>
<dbReference type="GO" id="GO:0106312">
    <property type="term" value="F:methylenetetrahydrofolate reductase (NADH) activity"/>
    <property type="evidence" value="ECO:0007669"/>
    <property type="project" value="UniProtKB-EC"/>
</dbReference>
<keyword evidence="6 9" id="KW-0560">Oxidoreductase</keyword>
<keyword evidence="4 9" id="KW-0285">Flavoprotein</keyword>
<accession>A0A347U5D3</accession>
<comment type="similarity">
    <text evidence="3 9">Belongs to the methylenetetrahydrofolate reductase family.</text>
</comment>
<evidence type="ECO:0000313" key="11">
    <source>
        <dbReference type="EMBL" id="RXI32421.1"/>
    </source>
</evidence>
<reference evidence="10 12" key="2">
    <citation type="submission" date="2018-08" db="EMBL/GenBank/DDBJ databases">
        <title>Complete genome of the Arcobacter ellisii type strain LMG 26155.</title>
        <authorList>
            <person name="Miller W.G."/>
            <person name="Yee E."/>
            <person name="Bono J.L."/>
        </authorList>
    </citation>
    <scope>NUCLEOTIDE SEQUENCE [LARGE SCALE GENOMIC DNA]</scope>
    <source>
        <strain evidence="10 12">LMG 26155</strain>
    </source>
</reference>
<dbReference type="CDD" id="cd00537">
    <property type="entry name" value="MTHFR"/>
    <property type="match status" value="1"/>
</dbReference>
<evidence type="ECO:0000256" key="3">
    <source>
        <dbReference type="ARBA" id="ARBA00006743"/>
    </source>
</evidence>
<dbReference type="Proteomes" id="UP000290588">
    <property type="component" value="Unassembled WGS sequence"/>
</dbReference>